<accession>A0A9P7M7I0</accession>
<organism evidence="1 2">
    <name type="scientific">Claviceps pazoutovae</name>
    <dbReference type="NCBI Taxonomy" id="1649127"/>
    <lineage>
        <taxon>Eukaryota</taxon>
        <taxon>Fungi</taxon>
        <taxon>Dikarya</taxon>
        <taxon>Ascomycota</taxon>
        <taxon>Pezizomycotina</taxon>
        <taxon>Sordariomycetes</taxon>
        <taxon>Hypocreomycetidae</taxon>
        <taxon>Hypocreales</taxon>
        <taxon>Clavicipitaceae</taxon>
        <taxon>Claviceps</taxon>
    </lineage>
</organism>
<proteinExistence type="predicted"/>
<dbReference type="OrthoDB" id="9997739at2759"/>
<dbReference type="AlphaFoldDB" id="A0A9P7M7I0"/>
<protein>
    <submittedName>
        <fullName evidence="1">Uncharacterized protein</fullName>
    </submittedName>
</protein>
<dbReference type="EMBL" id="SRPO01000503">
    <property type="protein sequence ID" value="KAG5931949.1"/>
    <property type="molecule type" value="Genomic_DNA"/>
</dbReference>
<sequence length="95" mass="10642">MFADCYGVAGLPDLAIQKLRKALCGLQLSRVRVGDIPALVRFCYERSGSEKLKRLVASYSAAILDSESTMDHFREMLKEKTDFAAHMALLLGYRL</sequence>
<evidence type="ECO:0000313" key="2">
    <source>
        <dbReference type="Proteomes" id="UP000706124"/>
    </source>
</evidence>
<comment type="caution">
    <text evidence="1">The sequence shown here is derived from an EMBL/GenBank/DDBJ whole genome shotgun (WGS) entry which is preliminary data.</text>
</comment>
<dbReference type="Proteomes" id="UP000706124">
    <property type="component" value="Unassembled WGS sequence"/>
</dbReference>
<name>A0A9P7M7I0_9HYPO</name>
<evidence type="ECO:0000313" key="1">
    <source>
        <dbReference type="EMBL" id="KAG5931949.1"/>
    </source>
</evidence>
<keyword evidence="2" id="KW-1185">Reference proteome</keyword>
<gene>
    <name evidence="1" type="ORF">E4U60_005659</name>
</gene>
<reference evidence="1 2" key="1">
    <citation type="journal article" date="2020" name="bioRxiv">
        <title>Whole genome comparisons of ergot fungi reveals the divergence and evolution of species within the genus Claviceps are the result of varying mechanisms driving genome evolution and host range expansion.</title>
        <authorList>
            <person name="Wyka S.A."/>
            <person name="Mondo S.J."/>
            <person name="Liu M."/>
            <person name="Dettman J."/>
            <person name="Nalam V."/>
            <person name="Broders K.D."/>
        </authorList>
    </citation>
    <scope>NUCLEOTIDE SEQUENCE [LARGE SCALE GENOMIC DNA]</scope>
    <source>
        <strain evidence="1 2">CCC 1485</strain>
    </source>
</reference>